<evidence type="ECO:0000313" key="2">
    <source>
        <dbReference type="EMBL" id="KAL0194780.1"/>
    </source>
</evidence>
<evidence type="ECO:0000256" key="1">
    <source>
        <dbReference type="SAM" id="MobiDB-lite"/>
    </source>
</evidence>
<reference evidence="2 3" key="1">
    <citation type="submission" date="2024-05" db="EMBL/GenBank/DDBJ databases">
        <title>Genome sequencing and assembly of Indian major carp, Cirrhinus mrigala (Hamilton, 1822).</title>
        <authorList>
            <person name="Mohindra V."/>
            <person name="Chowdhury L.M."/>
            <person name="Lal K."/>
            <person name="Jena J.K."/>
        </authorList>
    </citation>
    <scope>NUCLEOTIDE SEQUENCE [LARGE SCALE GENOMIC DNA]</scope>
    <source>
        <strain evidence="2">CM1030</strain>
        <tissue evidence="2">Blood</tissue>
    </source>
</reference>
<keyword evidence="3" id="KW-1185">Reference proteome</keyword>
<dbReference type="Proteomes" id="UP001529510">
    <property type="component" value="Unassembled WGS sequence"/>
</dbReference>
<proteinExistence type="predicted"/>
<gene>
    <name evidence="2" type="ORF">M9458_008352</name>
</gene>
<protein>
    <submittedName>
        <fullName evidence="2">Uncharacterized protein</fullName>
    </submittedName>
</protein>
<dbReference type="AlphaFoldDB" id="A0ABD0RB21"/>
<organism evidence="2 3">
    <name type="scientific">Cirrhinus mrigala</name>
    <name type="common">Mrigala</name>
    <dbReference type="NCBI Taxonomy" id="683832"/>
    <lineage>
        <taxon>Eukaryota</taxon>
        <taxon>Metazoa</taxon>
        <taxon>Chordata</taxon>
        <taxon>Craniata</taxon>
        <taxon>Vertebrata</taxon>
        <taxon>Euteleostomi</taxon>
        <taxon>Actinopterygii</taxon>
        <taxon>Neopterygii</taxon>
        <taxon>Teleostei</taxon>
        <taxon>Ostariophysi</taxon>
        <taxon>Cypriniformes</taxon>
        <taxon>Cyprinidae</taxon>
        <taxon>Labeoninae</taxon>
        <taxon>Labeonini</taxon>
        <taxon>Cirrhinus</taxon>
    </lineage>
</organism>
<accession>A0ABD0RB21</accession>
<feature type="non-terminal residue" evidence="2">
    <location>
        <position position="77"/>
    </location>
</feature>
<feature type="region of interest" description="Disordered" evidence="1">
    <location>
        <begin position="1"/>
        <end position="26"/>
    </location>
</feature>
<feature type="non-terminal residue" evidence="2">
    <location>
        <position position="1"/>
    </location>
</feature>
<dbReference type="EMBL" id="JAMKFB020000004">
    <property type="protein sequence ID" value="KAL0194780.1"/>
    <property type="molecule type" value="Genomic_DNA"/>
</dbReference>
<sequence>VIMQNAPPASNAPRTSTPPRGPVELPKQFTSPHAGLSEVEMSAAAWSARRPSAVAARLSWTLNYRLCSSEPPRKSVW</sequence>
<evidence type="ECO:0000313" key="3">
    <source>
        <dbReference type="Proteomes" id="UP001529510"/>
    </source>
</evidence>
<name>A0ABD0RB21_CIRMR</name>
<comment type="caution">
    <text evidence="2">The sequence shown here is derived from an EMBL/GenBank/DDBJ whole genome shotgun (WGS) entry which is preliminary data.</text>
</comment>